<accession>A0A8J6ARJ7</accession>
<organism evidence="3 4">
    <name type="scientific">Carpediemonas membranifera</name>
    <dbReference type="NCBI Taxonomy" id="201153"/>
    <lineage>
        <taxon>Eukaryota</taxon>
        <taxon>Metamonada</taxon>
        <taxon>Carpediemonas-like organisms</taxon>
        <taxon>Carpediemonas</taxon>
    </lineage>
</organism>
<evidence type="ECO:0000256" key="1">
    <source>
        <dbReference type="ARBA" id="ARBA00022441"/>
    </source>
</evidence>
<keyword evidence="4" id="KW-1185">Reference proteome</keyword>
<dbReference type="OrthoDB" id="10251809at2759"/>
<dbReference type="InterPro" id="IPR015915">
    <property type="entry name" value="Kelch-typ_b-propeller"/>
</dbReference>
<dbReference type="SMART" id="SM00612">
    <property type="entry name" value="Kelch"/>
    <property type="match status" value="3"/>
</dbReference>
<comment type="caution">
    <text evidence="3">The sequence shown here is derived from an EMBL/GenBank/DDBJ whole genome shotgun (WGS) entry which is preliminary data.</text>
</comment>
<proteinExistence type="predicted"/>
<dbReference type="EMBL" id="JAHDYR010000064">
    <property type="protein sequence ID" value="KAG9390410.1"/>
    <property type="molecule type" value="Genomic_DNA"/>
</dbReference>
<dbReference type="Gene3D" id="2.120.10.80">
    <property type="entry name" value="Kelch-type beta propeller"/>
    <property type="match status" value="2"/>
</dbReference>
<dbReference type="PANTHER" id="PTHR46093:SF18">
    <property type="entry name" value="FIBRONECTIN TYPE-III DOMAIN-CONTAINING PROTEIN"/>
    <property type="match status" value="1"/>
</dbReference>
<dbReference type="InterPro" id="IPR006652">
    <property type="entry name" value="Kelch_1"/>
</dbReference>
<dbReference type="AlphaFoldDB" id="A0A8J6ARJ7"/>
<dbReference type="Proteomes" id="UP000717585">
    <property type="component" value="Unassembled WGS sequence"/>
</dbReference>
<gene>
    <name evidence="3" type="ORF">J8273_7760</name>
</gene>
<evidence type="ECO:0000256" key="2">
    <source>
        <dbReference type="ARBA" id="ARBA00022737"/>
    </source>
</evidence>
<keyword evidence="2" id="KW-0677">Repeat</keyword>
<keyword evidence="1" id="KW-0880">Kelch repeat</keyword>
<evidence type="ECO:0000313" key="4">
    <source>
        <dbReference type="Proteomes" id="UP000717585"/>
    </source>
</evidence>
<protein>
    <submittedName>
        <fullName evidence="3">Rab9 effector protein with kelch motif</fullName>
    </submittedName>
</protein>
<sequence>MAGLGTKLRHIHRILERCSRTNPPALLSATVDVFGPLAFIFGGRDRRRETEIDTMHVFDSRTNTFYVMDHRAPWPSARHRHCSCMIDDNIVIMGGTMGGDSQKLSDTWIFSISSLTWTQGPQGPGARRDPRMASVNGAGYLFGGSGSSLLNDTWMLNKRDTTWRWRKLDCSGAVPTARQAPTFSAVDGEIVLVGGSADRDTAYSFDPETRAWKRLADAPQALDWHGAATVGTKVIFTGSDSHPKNRTYAYDARTNEWEDLCVLPHDMSNQISFAIGTVVFVHGNIKDDYSDRMYFWSDPEFIFRGHSMATGWNRVEAETQVPVVVVSPDCVITATEQIFARNPVSTPSLPLERRNIMGGVDLIRLKAYGQTYVVLLRGGYFILINQYSSEEETEIVVESKGLTDGSTVLRVDSTLLHATGDALTLVRAGAVISDPQCLAHASRGHCVLLSPDAPLPPQSEAFVSQKVDSLTVLAFPHAAGQRVFVNDGVVFRPLSLYRSGLTVITSTGQGDSLFFIISPDGWFVGKSTGVVPVSIDDMPTNLVTLNSGLMVQNALEEMQQQQTQHYRSVEQMLVRLENMVEKNAAGENNHE</sequence>
<dbReference type="PANTHER" id="PTHR46093">
    <property type="entry name" value="ACYL-COA-BINDING DOMAIN-CONTAINING PROTEIN 5"/>
    <property type="match status" value="1"/>
</dbReference>
<evidence type="ECO:0000313" key="3">
    <source>
        <dbReference type="EMBL" id="KAG9390410.1"/>
    </source>
</evidence>
<dbReference type="SUPFAM" id="SSF117281">
    <property type="entry name" value="Kelch motif"/>
    <property type="match status" value="1"/>
</dbReference>
<dbReference type="Pfam" id="PF24681">
    <property type="entry name" value="Kelch_KLHDC2_KLHL20_DRC7"/>
    <property type="match status" value="1"/>
</dbReference>
<reference evidence="3" key="1">
    <citation type="submission" date="2021-05" db="EMBL/GenBank/DDBJ databases">
        <title>A free-living protist that lacks canonical eukaryotic 1 DNA replication and segregation systems.</title>
        <authorList>
            <person name="Salas-Leiva D.E."/>
            <person name="Tromer E.C."/>
            <person name="Curtis B.A."/>
            <person name="Jerlstrom-Hultqvist J."/>
            <person name="Kolisko M."/>
            <person name="Yi Z."/>
            <person name="Salas-Leiva J.S."/>
            <person name="Gallot-Lavallee L."/>
            <person name="Kops G.J.P.L."/>
            <person name="Archibald J.M."/>
            <person name="Simpson A.G.B."/>
            <person name="Roger A.J."/>
        </authorList>
    </citation>
    <scope>NUCLEOTIDE SEQUENCE</scope>
    <source>
        <strain evidence="3">BICM</strain>
    </source>
</reference>
<name>A0A8J6ARJ7_9EUKA</name>